<evidence type="ECO:0000256" key="4">
    <source>
        <dbReference type="ARBA" id="ARBA00022737"/>
    </source>
</evidence>
<keyword evidence="11" id="KW-1185">Reference proteome</keyword>
<dbReference type="PANTHER" id="PTHR19918">
    <property type="entry name" value="CELL DIVISION CYCLE 20 CDC20 FIZZY -RELATED"/>
    <property type="match status" value="1"/>
</dbReference>
<evidence type="ECO:0000256" key="1">
    <source>
        <dbReference type="ARBA" id="ARBA00006445"/>
    </source>
</evidence>
<sequence length="582" mass="62738">MQPKTPTRHRARSDVARTPLTPSIISGLNNVSIGSTFAGSPKKQTGKTSSKSSSSSASVFDTTNPFIRPPSRAQSRSRAGSRPGSRPASPVKFVSSSTIPVSEDLQRQAGEGVIRKGGIESRLDVVTRDYVPPPKSEPKRSRSTPASSRDRFITMRDPESEVAATLEQMSLNPVSASPGHTARLIEATGVPLNRRILSYHEPPPSTSVDNTLTKQLECVKPLYARPGSVSTSTGATTNKTRKIPTQPERVLDAPGMVDDFYLNLLSWSCQNAVAVALESATYIWKADSGSVVQMGEAPEGSYVSSVEFSGDGSYLGIGIGTGDVELWDVERGTRMRVMGGHQSQVASLSWNQHILTSGCGDGSIWHHDVRVAKHKVMELLGHSGEVCGLTWRSDGELLASGGNDNVVNIWDGRVGDVGEGARGNARWTKRNHTAAVKGLAWCPWQPSLLASGGGTNDATINIWNSTTGARLHTLKTPSQITSLVWSPSRKEILSTHGYPTNSIMLHTYPSMERVAEIRDAHDSRVLFSAIGPAGDMVVTGAGDENLKFWKIWDAKSAESAKKKKDDGERRTNTTNPHTLAIR</sequence>
<feature type="repeat" description="WD" evidence="7">
    <location>
        <begin position="379"/>
        <end position="411"/>
    </location>
</feature>
<dbReference type="GO" id="GO:0031145">
    <property type="term" value="P:anaphase-promoting complex-dependent catabolic process"/>
    <property type="evidence" value="ECO:0007669"/>
    <property type="project" value="TreeGrafter"/>
</dbReference>
<dbReference type="Proteomes" id="UP000559256">
    <property type="component" value="Unassembled WGS sequence"/>
</dbReference>
<evidence type="ECO:0000313" key="10">
    <source>
        <dbReference type="EMBL" id="KAF5365192.1"/>
    </source>
</evidence>
<name>A0A8H5GHR9_9AGAR</name>
<evidence type="ECO:0000256" key="3">
    <source>
        <dbReference type="ARBA" id="ARBA00022618"/>
    </source>
</evidence>
<evidence type="ECO:0000256" key="8">
    <source>
        <dbReference type="SAM" id="MobiDB-lite"/>
    </source>
</evidence>
<dbReference type="InterPro" id="IPR015943">
    <property type="entry name" value="WD40/YVTN_repeat-like_dom_sf"/>
</dbReference>
<comment type="caution">
    <text evidence="10">The sequence shown here is derived from an EMBL/GenBank/DDBJ whole genome shotgun (WGS) entry which is preliminary data.</text>
</comment>
<feature type="compositionally biased region" description="Basic and acidic residues" evidence="8">
    <location>
        <begin position="113"/>
        <end position="127"/>
    </location>
</feature>
<dbReference type="PROSITE" id="PS50082">
    <property type="entry name" value="WD_REPEATS_2"/>
    <property type="match status" value="3"/>
</dbReference>
<feature type="compositionally biased region" description="Basic and acidic residues" evidence="8">
    <location>
        <begin position="559"/>
        <end position="571"/>
    </location>
</feature>
<feature type="repeat" description="WD" evidence="7">
    <location>
        <begin position="518"/>
        <end position="559"/>
    </location>
</feature>
<evidence type="ECO:0000313" key="11">
    <source>
        <dbReference type="Proteomes" id="UP000559256"/>
    </source>
</evidence>
<comment type="similarity">
    <text evidence="1">Belongs to the WD repeat CDC20/Fizzy family.</text>
</comment>
<dbReference type="AlphaFoldDB" id="A0A8H5GHR9"/>
<dbReference type="Gene3D" id="2.130.10.10">
    <property type="entry name" value="YVTN repeat-like/Quinoprotein amine dehydrogenase"/>
    <property type="match status" value="1"/>
</dbReference>
<dbReference type="InterPro" id="IPR056150">
    <property type="entry name" value="WD40_CDC20-Fz"/>
</dbReference>
<feature type="region of interest" description="Disordered" evidence="8">
    <location>
        <begin position="1"/>
        <end position="153"/>
    </location>
</feature>
<dbReference type="PROSITE" id="PS50294">
    <property type="entry name" value="WD_REPEATS_REGION"/>
    <property type="match status" value="2"/>
</dbReference>
<gene>
    <name evidence="10" type="ORF">D9758_005329</name>
</gene>
<accession>A0A8H5GHR9</accession>
<protein>
    <recommendedName>
        <fullName evidence="9">CDC20/Fizzy WD40 domain-containing protein</fullName>
    </recommendedName>
</protein>
<evidence type="ECO:0000256" key="2">
    <source>
        <dbReference type="ARBA" id="ARBA00022574"/>
    </source>
</evidence>
<dbReference type="SUPFAM" id="SSF50978">
    <property type="entry name" value="WD40 repeat-like"/>
    <property type="match status" value="1"/>
</dbReference>
<dbReference type="InterPro" id="IPR033010">
    <property type="entry name" value="Cdc20/Fizzy"/>
</dbReference>
<evidence type="ECO:0000256" key="7">
    <source>
        <dbReference type="PROSITE-ProRule" id="PRU00221"/>
    </source>
</evidence>
<dbReference type="GO" id="GO:1990757">
    <property type="term" value="F:ubiquitin ligase activator activity"/>
    <property type="evidence" value="ECO:0007669"/>
    <property type="project" value="TreeGrafter"/>
</dbReference>
<dbReference type="EMBL" id="JAACJM010000028">
    <property type="protein sequence ID" value="KAF5365192.1"/>
    <property type="molecule type" value="Genomic_DNA"/>
</dbReference>
<reference evidence="10 11" key="1">
    <citation type="journal article" date="2020" name="ISME J.">
        <title>Uncovering the hidden diversity of litter-decomposition mechanisms in mushroom-forming fungi.</title>
        <authorList>
            <person name="Floudas D."/>
            <person name="Bentzer J."/>
            <person name="Ahren D."/>
            <person name="Johansson T."/>
            <person name="Persson P."/>
            <person name="Tunlid A."/>
        </authorList>
    </citation>
    <scope>NUCLEOTIDE SEQUENCE [LARGE SCALE GENOMIC DNA]</scope>
    <source>
        <strain evidence="10 11">CBS 291.85</strain>
    </source>
</reference>
<feature type="compositionally biased region" description="Polar residues" evidence="8">
    <location>
        <begin position="572"/>
        <end position="582"/>
    </location>
</feature>
<dbReference type="GO" id="GO:0010997">
    <property type="term" value="F:anaphase-promoting complex binding"/>
    <property type="evidence" value="ECO:0007669"/>
    <property type="project" value="InterPro"/>
</dbReference>
<keyword evidence="3" id="KW-0132">Cell division</keyword>
<keyword evidence="2 7" id="KW-0853">WD repeat</keyword>
<evidence type="ECO:0000259" key="9">
    <source>
        <dbReference type="Pfam" id="PF24807"/>
    </source>
</evidence>
<feature type="repeat" description="WD" evidence="7">
    <location>
        <begin position="303"/>
        <end position="337"/>
    </location>
</feature>
<proteinExistence type="inferred from homology"/>
<dbReference type="InterPro" id="IPR036322">
    <property type="entry name" value="WD40_repeat_dom_sf"/>
</dbReference>
<feature type="compositionally biased region" description="Polar residues" evidence="8">
    <location>
        <begin position="20"/>
        <end position="38"/>
    </location>
</feature>
<keyword evidence="5" id="KW-0498">Mitosis</keyword>
<dbReference type="GO" id="GO:0005680">
    <property type="term" value="C:anaphase-promoting complex"/>
    <property type="evidence" value="ECO:0007669"/>
    <property type="project" value="TreeGrafter"/>
</dbReference>
<feature type="domain" description="CDC20/Fizzy WD40" evidence="9">
    <location>
        <begin position="251"/>
        <end position="549"/>
    </location>
</feature>
<dbReference type="GO" id="GO:0051301">
    <property type="term" value="P:cell division"/>
    <property type="evidence" value="ECO:0007669"/>
    <property type="project" value="UniProtKB-KW"/>
</dbReference>
<keyword evidence="4" id="KW-0677">Repeat</keyword>
<feature type="compositionally biased region" description="Basic residues" evidence="8">
    <location>
        <begin position="1"/>
        <end position="11"/>
    </location>
</feature>
<feature type="region of interest" description="Disordered" evidence="8">
    <location>
        <begin position="559"/>
        <end position="582"/>
    </location>
</feature>
<evidence type="ECO:0000256" key="5">
    <source>
        <dbReference type="ARBA" id="ARBA00022776"/>
    </source>
</evidence>
<dbReference type="InterPro" id="IPR001680">
    <property type="entry name" value="WD40_rpt"/>
</dbReference>
<dbReference type="SMART" id="SM00320">
    <property type="entry name" value="WD40"/>
    <property type="match status" value="6"/>
</dbReference>
<dbReference type="GO" id="GO:1905786">
    <property type="term" value="P:positive regulation of anaphase-promoting complex-dependent catabolic process"/>
    <property type="evidence" value="ECO:0007669"/>
    <property type="project" value="TreeGrafter"/>
</dbReference>
<dbReference type="OrthoDB" id="10263272at2759"/>
<organism evidence="10 11">
    <name type="scientific">Tetrapyrgos nigripes</name>
    <dbReference type="NCBI Taxonomy" id="182062"/>
    <lineage>
        <taxon>Eukaryota</taxon>
        <taxon>Fungi</taxon>
        <taxon>Dikarya</taxon>
        <taxon>Basidiomycota</taxon>
        <taxon>Agaricomycotina</taxon>
        <taxon>Agaricomycetes</taxon>
        <taxon>Agaricomycetidae</taxon>
        <taxon>Agaricales</taxon>
        <taxon>Marasmiineae</taxon>
        <taxon>Marasmiaceae</taxon>
        <taxon>Tetrapyrgos</taxon>
    </lineage>
</organism>
<evidence type="ECO:0000256" key="6">
    <source>
        <dbReference type="ARBA" id="ARBA00023306"/>
    </source>
</evidence>
<dbReference type="PANTHER" id="PTHR19918:SF8">
    <property type="entry name" value="FI02843P"/>
    <property type="match status" value="1"/>
</dbReference>
<dbReference type="Pfam" id="PF24807">
    <property type="entry name" value="WD40_CDC20-Fz"/>
    <property type="match status" value="1"/>
</dbReference>
<feature type="compositionally biased region" description="Low complexity" evidence="8">
    <location>
        <begin position="40"/>
        <end position="90"/>
    </location>
</feature>
<keyword evidence="6" id="KW-0131">Cell cycle</keyword>